<keyword evidence="2 4" id="KW-0560">Oxidoreductase</keyword>
<dbReference type="PANTHER" id="PTHR42804">
    <property type="entry name" value="ALDEHYDE DEHYDROGENASE"/>
    <property type="match status" value="1"/>
</dbReference>
<evidence type="ECO:0000256" key="2">
    <source>
        <dbReference type="ARBA" id="ARBA00023002"/>
    </source>
</evidence>
<dbReference type="SUPFAM" id="SSF53720">
    <property type="entry name" value="ALDH-like"/>
    <property type="match status" value="1"/>
</dbReference>
<proteinExistence type="inferred from homology"/>
<organism evidence="6 7">
    <name type="scientific">Pseudomonas fluorescens</name>
    <dbReference type="NCBI Taxonomy" id="294"/>
    <lineage>
        <taxon>Bacteria</taxon>
        <taxon>Pseudomonadati</taxon>
        <taxon>Pseudomonadota</taxon>
        <taxon>Gammaproteobacteria</taxon>
        <taxon>Pseudomonadales</taxon>
        <taxon>Pseudomonadaceae</taxon>
        <taxon>Pseudomonas</taxon>
    </lineage>
</organism>
<dbReference type="PANTHER" id="PTHR42804:SF1">
    <property type="entry name" value="ALDEHYDE DEHYDROGENASE-RELATED"/>
    <property type="match status" value="1"/>
</dbReference>
<evidence type="ECO:0000313" key="7">
    <source>
        <dbReference type="Proteomes" id="UP000349468"/>
    </source>
</evidence>
<dbReference type="InterPro" id="IPR015590">
    <property type="entry name" value="Aldehyde_DH_dom"/>
</dbReference>
<evidence type="ECO:0000256" key="1">
    <source>
        <dbReference type="ARBA" id="ARBA00009986"/>
    </source>
</evidence>
<evidence type="ECO:0000256" key="4">
    <source>
        <dbReference type="RuleBase" id="RU003345"/>
    </source>
</evidence>
<dbReference type="Gene3D" id="3.40.309.10">
    <property type="entry name" value="Aldehyde Dehydrogenase, Chain A, domain 2"/>
    <property type="match status" value="1"/>
</dbReference>
<dbReference type="FunFam" id="3.40.605.10:FF:000026">
    <property type="entry name" value="Aldehyde dehydrogenase, putative"/>
    <property type="match status" value="1"/>
</dbReference>
<sequence>MSMHNHKTLFIDGRWQTPSGQGIAEVINPATEEVAGSVPLGDERDVDNAVAAARRAFGPWSRTPSSVRAGYLRALADQLSARADEMAAVITTELGMPVQWCRSVQVDGPIIGLEQYVELAGLMDEVREVGNSLVIREAVGVCAFINPWNYPLHQLIGKLAPALAAGCTVVVKPSQETPLHAFLLAQMIEAIGLPAGVFNLVSGPGSKVGEALAKHPDVDMVSFTGSTGAGVRVAQAAAPSVKRVCLELGGKSPLLIAEDADLAAAVRYGVQDVMINSGQTCTALTRMLLPASRYAEAVELAIAETQSLRMGAPLDPQSFLGPMCSAAQRRTVHDYIQAGQQEGARLVFGGETAQAFERGYYVSPTLFADVDNRMRIAQEEIFGPVLCLIPYTDEAQGIQIANDSPFGLSSGVWAGSTERALQLGRQLRAGQCFLNGAAFNYQAPFGGYKQSGNGREWGEEGLNEFVEVKAIQV</sequence>
<dbReference type="InterPro" id="IPR029510">
    <property type="entry name" value="Ald_DH_CS_GLU"/>
</dbReference>
<dbReference type="Gene3D" id="3.40.605.10">
    <property type="entry name" value="Aldehyde Dehydrogenase, Chain A, domain 1"/>
    <property type="match status" value="1"/>
</dbReference>
<dbReference type="FunFam" id="3.40.605.10:FF:000007">
    <property type="entry name" value="NAD/NADP-dependent betaine aldehyde dehydrogenase"/>
    <property type="match status" value="1"/>
</dbReference>
<dbReference type="Pfam" id="PF00171">
    <property type="entry name" value="Aldedh"/>
    <property type="match status" value="1"/>
</dbReference>
<dbReference type="EC" id="1.2.1.83" evidence="6"/>
<comment type="similarity">
    <text evidence="1 4">Belongs to the aldehyde dehydrogenase family.</text>
</comment>
<accession>A0A5E7QAM4</accession>
<name>A0A5E7QAM4_PSEFL</name>
<feature type="domain" description="Aldehyde dehydrogenase" evidence="5">
    <location>
        <begin position="17"/>
        <end position="471"/>
    </location>
</feature>
<evidence type="ECO:0000259" key="5">
    <source>
        <dbReference type="Pfam" id="PF00171"/>
    </source>
</evidence>
<dbReference type="InterPro" id="IPR016161">
    <property type="entry name" value="Ald_DH/histidinol_DH"/>
</dbReference>
<dbReference type="InterPro" id="IPR016163">
    <property type="entry name" value="Ald_DH_C"/>
</dbReference>
<gene>
    <name evidence="6" type="primary">ald</name>
    <name evidence="6" type="ORF">PS870_05980</name>
</gene>
<reference evidence="6 7" key="1">
    <citation type="submission" date="2019-09" db="EMBL/GenBank/DDBJ databases">
        <authorList>
            <person name="Chandra G."/>
            <person name="Truman W A."/>
        </authorList>
    </citation>
    <scope>NUCLEOTIDE SEQUENCE [LARGE SCALE GENOMIC DNA]</scope>
    <source>
        <strain evidence="6">PS870</strain>
    </source>
</reference>
<dbReference type="Proteomes" id="UP000349468">
    <property type="component" value="Unassembled WGS sequence"/>
</dbReference>
<dbReference type="PROSITE" id="PS00687">
    <property type="entry name" value="ALDEHYDE_DEHYDR_GLU"/>
    <property type="match status" value="1"/>
</dbReference>
<dbReference type="CDD" id="cd07138">
    <property type="entry name" value="ALDH_CddD_SSP0762"/>
    <property type="match status" value="1"/>
</dbReference>
<protein>
    <submittedName>
        <fullName evidence="6">3-succinoylsemialdehyde-pyridine dehydrogenase</fullName>
        <ecNumber evidence="6">1.2.1.83</ecNumber>
    </submittedName>
</protein>
<dbReference type="InterPro" id="IPR016162">
    <property type="entry name" value="Ald_DH_N"/>
</dbReference>
<dbReference type="EMBL" id="CABVIK010000027">
    <property type="protein sequence ID" value="VVP59246.1"/>
    <property type="molecule type" value="Genomic_DNA"/>
</dbReference>
<dbReference type="AlphaFoldDB" id="A0A5E7QAM4"/>
<feature type="active site" evidence="3">
    <location>
        <position position="247"/>
    </location>
</feature>
<dbReference type="GO" id="GO:0016620">
    <property type="term" value="F:oxidoreductase activity, acting on the aldehyde or oxo group of donors, NAD or NADP as acceptor"/>
    <property type="evidence" value="ECO:0007669"/>
    <property type="project" value="InterPro"/>
</dbReference>
<evidence type="ECO:0000313" key="6">
    <source>
        <dbReference type="EMBL" id="VVP59246.1"/>
    </source>
</evidence>
<evidence type="ECO:0000256" key="3">
    <source>
        <dbReference type="PROSITE-ProRule" id="PRU10007"/>
    </source>
</evidence>